<dbReference type="EMBL" id="CP050063">
    <property type="protein sequence ID" value="QIP14364.1"/>
    <property type="molecule type" value="Genomic_DNA"/>
</dbReference>
<proteinExistence type="predicted"/>
<organism evidence="1 2">
    <name type="scientific">Spirosoma aureum</name>
    <dbReference type="NCBI Taxonomy" id="2692134"/>
    <lineage>
        <taxon>Bacteria</taxon>
        <taxon>Pseudomonadati</taxon>
        <taxon>Bacteroidota</taxon>
        <taxon>Cytophagia</taxon>
        <taxon>Cytophagales</taxon>
        <taxon>Cytophagaceae</taxon>
        <taxon>Spirosoma</taxon>
    </lineage>
</organism>
<keyword evidence="2" id="KW-1185">Reference proteome</keyword>
<evidence type="ECO:0008006" key="3">
    <source>
        <dbReference type="Google" id="ProtNLM"/>
    </source>
</evidence>
<sequence>MTKVAMSEWYPGKKLIITQLSGDIKETDVVLWEKSLQDALSQIGDHRSFKIFVNLHGFTATDIATHKRFRGIIPETLARYGWKVGYVDLFGEAANMRFTNTRGITCMAAAHTHQDSTKIDAYEQRFGRENEHFFTDPQKAYEWIDSVHI</sequence>
<evidence type="ECO:0000313" key="1">
    <source>
        <dbReference type="EMBL" id="QIP14364.1"/>
    </source>
</evidence>
<accession>A0A6G9APV3</accession>
<dbReference type="AlphaFoldDB" id="A0A6G9APV3"/>
<dbReference type="Proteomes" id="UP000501802">
    <property type="component" value="Chromosome"/>
</dbReference>
<dbReference type="KEGG" id="spib:G8759_17950"/>
<dbReference type="RefSeq" id="WP_167210328.1">
    <property type="nucleotide sequence ID" value="NZ_CP050063.1"/>
</dbReference>
<reference evidence="1 2" key="1">
    <citation type="submission" date="2020-03" db="EMBL/GenBank/DDBJ databases">
        <authorList>
            <person name="Kim M.K."/>
        </authorList>
    </citation>
    <scope>NUCLEOTIDE SEQUENCE [LARGE SCALE GENOMIC DNA]</scope>
    <source>
        <strain evidence="1 2">BT328</strain>
    </source>
</reference>
<protein>
    <recommendedName>
        <fullName evidence="3">STAS/SEC14 domain-containing protein</fullName>
    </recommendedName>
</protein>
<evidence type="ECO:0000313" key="2">
    <source>
        <dbReference type="Proteomes" id="UP000501802"/>
    </source>
</evidence>
<gene>
    <name evidence="1" type="ORF">G8759_17950</name>
</gene>
<name>A0A6G9APV3_9BACT</name>